<organism evidence="2 3">
    <name type="scientific">Petrolisthes cinctipes</name>
    <name type="common">Flat porcelain crab</name>
    <dbReference type="NCBI Taxonomy" id="88211"/>
    <lineage>
        <taxon>Eukaryota</taxon>
        <taxon>Metazoa</taxon>
        <taxon>Ecdysozoa</taxon>
        <taxon>Arthropoda</taxon>
        <taxon>Crustacea</taxon>
        <taxon>Multicrustacea</taxon>
        <taxon>Malacostraca</taxon>
        <taxon>Eumalacostraca</taxon>
        <taxon>Eucarida</taxon>
        <taxon>Decapoda</taxon>
        <taxon>Pleocyemata</taxon>
        <taxon>Anomura</taxon>
        <taxon>Galatheoidea</taxon>
        <taxon>Porcellanidae</taxon>
        <taxon>Petrolisthes</taxon>
    </lineage>
</organism>
<dbReference type="EMBL" id="JAWQEG010007332">
    <property type="protein sequence ID" value="KAK3852618.1"/>
    <property type="molecule type" value="Genomic_DNA"/>
</dbReference>
<gene>
    <name evidence="2" type="ORF">Pcinc_040803</name>
</gene>
<name>A0AAE1BLH6_PETCI</name>
<accession>A0AAE1BLH6</accession>
<sequence>MTQLVCSSPSSCSEHTTLWPLTTTAASGEMAVSNERAKTGVGTDHEGRKEKEREKEMIEDAAAESAIKQAKDHFSDTAISECHSPKEAKMRCSGVVAVIYIFPLLLYTANLRGDGGARCVQ</sequence>
<reference evidence="2" key="1">
    <citation type="submission" date="2023-10" db="EMBL/GenBank/DDBJ databases">
        <title>Genome assemblies of two species of porcelain crab, Petrolisthes cinctipes and Petrolisthes manimaculis (Anomura: Porcellanidae).</title>
        <authorList>
            <person name="Angst P."/>
        </authorList>
    </citation>
    <scope>NUCLEOTIDE SEQUENCE</scope>
    <source>
        <strain evidence="2">PB745_01</strain>
        <tissue evidence="2">Gill</tissue>
    </source>
</reference>
<feature type="region of interest" description="Disordered" evidence="1">
    <location>
        <begin position="23"/>
        <end position="56"/>
    </location>
</feature>
<evidence type="ECO:0000313" key="2">
    <source>
        <dbReference type="EMBL" id="KAK3852618.1"/>
    </source>
</evidence>
<dbReference type="Proteomes" id="UP001286313">
    <property type="component" value="Unassembled WGS sequence"/>
</dbReference>
<proteinExistence type="predicted"/>
<protein>
    <submittedName>
        <fullName evidence="2">Uncharacterized protein</fullName>
    </submittedName>
</protein>
<comment type="caution">
    <text evidence="2">The sequence shown here is derived from an EMBL/GenBank/DDBJ whole genome shotgun (WGS) entry which is preliminary data.</text>
</comment>
<keyword evidence="3" id="KW-1185">Reference proteome</keyword>
<evidence type="ECO:0000313" key="3">
    <source>
        <dbReference type="Proteomes" id="UP001286313"/>
    </source>
</evidence>
<dbReference type="AlphaFoldDB" id="A0AAE1BLH6"/>
<feature type="compositionally biased region" description="Basic and acidic residues" evidence="1">
    <location>
        <begin position="35"/>
        <end position="56"/>
    </location>
</feature>
<evidence type="ECO:0000256" key="1">
    <source>
        <dbReference type="SAM" id="MobiDB-lite"/>
    </source>
</evidence>